<dbReference type="EMBL" id="BEHY01000002">
    <property type="protein sequence ID" value="GBD07948.1"/>
    <property type="molecule type" value="Genomic_DNA"/>
</dbReference>
<reference evidence="12" key="1">
    <citation type="submission" date="2017-09" db="EMBL/GenBank/DDBJ databases">
        <title>Metaegenomics of thermophilic ammonia-oxidizing enrichment culture.</title>
        <authorList>
            <person name="Kato S."/>
            <person name="Suzuki K."/>
        </authorList>
    </citation>
    <scope>NUCLEOTIDE SEQUENCE [LARGE SCALE GENOMIC DNA]</scope>
</reference>
<keyword evidence="5 10" id="KW-0375">Hydrogen ion transport</keyword>
<dbReference type="PANTHER" id="PTHR11693">
    <property type="entry name" value="ATP SYNTHASE GAMMA CHAIN"/>
    <property type="match status" value="1"/>
</dbReference>
<keyword evidence="4 10" id="KW-0813">Transport</keyword>
<dbReference type="GO" id="GO:0005524">
    <property type="term" value="F:ATP binding"/>
    <property type="evidence" value="ECO:0007669"/>
    <property type="project" value="UniProtKB-UniRule"/>
</dbReference>
<keyword evidence="7 10" id="KW-0472">Membrane</keyword>
<comment type="subcellular location">
    <subcellularLocation>
        <location evidence="10">Cell membrane</location>
        <topology evidence="10">Peripheral membrane protein</topology>
    </subcellularLocation>
    <subcellularLocation>
        <location evidence="2">Membrane</location>
        <topology evidence="2">Peripheral membrane protein</topology>
    </subcellularLocation>
</comment>
<accession>A0A2H5Y3M3</accession>
<keyword evidence="6 10" id="KW-0406">Ion transport</keyword>
<evidence type="ECO:0000313" key="12">
    <source>
        <dbReference type="Proteomes" id="UP000236642"/>
    </source>
</evidence>
<protein>
    <recommendedName>
        <fullName evidence="10">ATP synthase gamma chain</fullName>
    </recommendedName>
    <alternativeName>
        <fullName evidence="10">ATP synthase F1 sector gamma subunit</fullName>
    </alternativeName>
    <alternativeName>
        <fullName evidence="10">F-ATPase gamma subunit</fullName>
    </alternativeName>
</protein>
<dbReference type="CDD" id="cd12151">
    <property type="entry name" value="F1-ATPase_gamma"/>
    <property type="match status" value="1"/>
</dbReference>
<dbReference type="GO" id="GO:0046933">
    <property type="term" value="F:proton-transporting ATP synthase activity, rotational mechanism"/>
    <property type="evidence" value="ECO:0007669"/>
    <property type="project" value="UniProtKB-UniRule"/>
</dbReference>
<evidence type="ECO:0000256" key="7">
    <source>
        <dbReference type="ARBA" id="ARBA00023136"/>
    </source>
</evidence>
<gene>
    <name evidence="10 11" type="primary">atpG</name>
    <name evidence="11" type="ORF">HRbin22_00174</name>
</gene>
<comment type="function">
    <text evidence="1 10">Produces ATP from ADP in the presence of a proton gradient across the membrane. The gamma chain is believed to be important in regulating ATPase activity and the flow of protons through the CF(0) complex.</text>
</comment>
<sequence length="316" mass="35650">MPTLRELRRRIRTVRSISQITRAMEAVSASKMRRAQEMTLASRPYSQKAWEVLVHLAHQAEASALLHPLLEVRPVRQVMLLLITADRGLCGAYNDNVIRLAFRFAAVSRAPVSFLTVGRKGRDAVARVRGALVADFSPMPRWPRFADVRPIARLAMEEFLKGSVDEIYIAYTDFINTMIQRPRVRRLLPLRLTQGYEPAVPEAVERLDTRAVANKTFIYEPDPAQLLDVILPRFVELQVYQAVLESLASEHSARMVAMRNATENAENLIYTLTLSYNKARQQSITSEMLDIAGGAEAMRQAARAQIQARLRVGAGR</sequence>
<keyword evidence="9 10" id="KW-0066">ATP synthesis</keyword>
<dbReference type="InterPro" id="IPR035968">
    <property type="entry name" value="ATP_synth_F1_ATPase_gsu"/>
</dbReference>
<evidence type="ECO:0000256" key="10">
    <source>
        <dbReference type="HAMAP-Rule" id="MF_00815"/>
    </source>
</evidence>
<dbReference type="InterPro" id="IPR023632">
    <property type="entry name" value="ATP_synth_F1_gsu_CS"/>
</dbReference>
<evidence type="ECO:0000313" key="11">
    <source>
        <dbReference type="EMBL" id="GBD07948.1"/>
    </source>
</evidence>
<evidence type="ECO:0000256" key="6">
    <source>
        <dbReference type="ARBA" id="ARBA00023065"/>
    </source>
</evidence>
<dbReference type="PROSITE" id="PS00153">
    <property type="entry name" value="ATPASE_GAMMA"/>
    <property type="match status" value="1"/>
</dbReference>
<dbReference type="Gene3D" id="1.10.287.80">
    <property type="entry name" value="ATP synthase, gamma subunit, helix hairpin domain"/>
    <property type="match status" value="2"/>
</dbReference>
<comment type="similarity">
    <text evidence="3 10">Belongs to the ATPase gamma chain family.</text>
</comment>
<dbReference type="HAMAP" id="MF_00815">
    <property type="entry name" value="ATP_synth_gamma_bact"/>
    <property type="match status" value="1"/>
</dbReference>
<dbReference type="GO" id="GO:0045259">
    <property type="term" value="C:proton-transporting ATP synthase complex"/>
    <property type="evidence" value="ECO:0007669"/>
    <property type="project" value="UniProtKB-KW"/>
</dbReference>
<comment type="subunit">
    <text evidence="10">F-type ATPases have 2 components, CF(1) - the catalytic core - and CF(0) - the membrane proton channel. CF(1) has five subunits: alpha(3), beta(3), gamma(1), delta(1), epsilon(1). CF(0) has three main subunits: a, b and c.</text>
</comment>
<dbReference type="Proteomes" id="UP000236642">
    <property type="component" value="Unassembled WGS sequence"/>
</dbReference>
<dbReference type="GO" id="GO:0042777">
    <property type="term" value="P:proton motive force-driven plasma membrane ATP synthesis"/>
    <property type="evidence" value="ECO:0007669"/>
    <property type="project" value="UniProtKB-UniRule"/>
</dbReference>
<comment type="caution">
    <text evidence="11">The sequence shown here is derived from an EMBL/GenBank/DDBJ whole genome shotgun (WGS) entry which is preliminary data.</text>
</comment>
<name>A0A2H5Y3M3_9CHLR</name>
<keyword evidence="8 10" id="KW-0139">CF(1)</keyword>
<organism evidence="11 12">
    <name type="scientific">Candidatus Thermoflexus japonica</name>
    <dbReference type="NCBI Taxonomy" id="2035417"/>
    <lineage>
        <taxon>Bacteria</taxon>
        <taxon>Bacillati</taxon>
        <taxon>Chloroflexota</taxon>
        <taxon>Thermoflexia</taxon>
        <taxon>Thermoflexales</taxon>
        <taxon>Thermoflexaceae</taxon>
        <taxon>Thermoflexus</taxon>
    </lineage>
</organism>
<keyword evidence="10" id="KW-1003">Cell membrane</keyword>
<proteinExistence type="inferred from homology"/>
<evidence type="ECO:0000256" key="5">
    <source>
        <dbReference type="ARBA" id="ARBA00022781"/>
    </source>
</evidence>
<evidence type="ECO:0000256" key="2">
    <source>
        <dbReference type="ARBA" id="ARBA00004170"/>
    </source>
</evidence>
<dbReference type="PRINTS" id="PR00126">
    <property type="entry name" value="ATPASEGAMMA"/>
</dbReference>
<evidence type="ECO:0000256" key="4">
    <source>
        <dbReference type="ARBA" id="ARBA00022448"/>
    </source>
</evidence>
<dbReference type="PANTHER" id="PTHR11693:SF22">
    <property type="entry name" value="ATP SYNTHASE SUBUNIT GAMMA, MITOCHONDRIAL"/>
    <property type="match status" value="1"/>
</dbReference>
<dbReference type="SUPFAM" id="SSF52943">
    <property type="entry name" value="ATP synthase (F1-ATPase), gamma subunit"/>
    <property type="match status" value="1"/>
</dbReference>
<evidence type="ECO:0000256" key="8">
    <source>
        <dbReference type="ARBA" id="ARBA00023196"/>
    </source>
</evidence>
<evidence type="ECO:0000256" key="1">
    <source>
        <dbReference type="ARBA" id="ARBA00003456"/>
    </source>
</evidence>
<dbReference type="Pfam" id="PF00231">
    <property type="entry name" value="ATP-synt"/>
    <property type="match status" value="1"/>
</dbReference>
<dbReference type="GO" id="GO:0005886">
    <property type="term" value="C:plasma membrane"/>
    <property type="evidence" value="ECO:0007669"/>
    <property type="project" value="UniProtKB-SubCell"/>
</dbReference>
<dbReference type="Gene3D" id="3.40.1380.10">
    <property type="match status" value="1"/>
</dbReference>
<dbReference type="AlphaFoldDB" id="A0A2H5Y3M3"/>
<evidence type="ECO:0000256" key="9">
    <source>
        <dbReference type="ARBA" id="ARBA00023310"/>
    </source>
</evidence>
<dbReference type="InterPro" id="IPR000131">
    <property type="entry name" value="ATP_synth_F1_gsu"/>
</dbReference>
<dbReference type="NCBIfam" id="TIGR01146">
    <property type="entry name" value="ATPsyn_F1gamma"/>
    <property type="match status" value="1"/>
</dbReference>
<evidence type="ECO:0000256" key="3">
    <source>
        <dbReference type="ARBA" id="ARBA00007681"/>
    </source>
</evidence>